<dbReference type="PANTHER" id="PTHR43372">
    <property type="entry name" value="FATTY-ACID AMIDE HYDROLASE"/>
    <property type="match status" value="1"/>
</dbReference>
<organism evidence="2 3">
    <name type="scientific">Lasius niger</name>
    <name type="common">Black garden ant</name>
    <dbReference type="NCBI Taxonomy" id="67767"/>
    <lineage>
        <taxon>Eukaryota</taxon>
        <taxon>Metazoa</taxon>
        <taxon>Ecdysozoa</taxon>
        <taxon>Arthropoda</taxon>
        <taxon>Hexapoda</taxon>
        <taxon>Insecta</taxon>
        <taxon>Pterygota</taxon>
        <taxon>Neoptera</taxon>
        <taxon>Endopterygota</taxon>
        <taxon>Hymenoptera</taxon>
        <taxon>Apocrita</taxon>
        <taxon>Aculeata</taxon>
        <taxon>Formicoidea</taxon>
        <taxon>Formicidae</taxon>
        <taxon>Formicinae</taxon>
        <taxon>Lasius</taxon>
        <taxon>Lasius</taxon>
    </lineage>
</organism>
<dbReference type="Pfam" id="PF01425">
    <property type="entry name" value="Amidase"/>
    <property type="match status" value="1"/>
</dbReference>
<reference evidence="2 3" key="1">
    <citation type="submission" date="2015-04" db="EMBL/GenBank/DDBJ databases">
        <title>Lasius niger genome sequencing.</title>
        <authorList>
            <person name="Konorov E.A."/>
            <person name="Nikitin M.A."/>
            <person name="Kirill M.V."/>
            <person name="Chang P."/>
        </authorList>
    </citation>
    <scope>NUCLEOTIDE SEQUENCE [LARGE SCALE GENOMIC DNA]</scope>
    <source>
        <tissue evidence="2">Whole</tissue>
    </source>
</reference>
<protein>
    <submittedName>
        <fullName evidence="2">Fatty-acid amide hydrolase 2</fullName>
    </submittedName>
</protein>
<comment type="caution">
    <text evidence="2">The sequence shown here is derived from an EMBL/GenBank/DDBJ whole genome shotgun (WGS) entry which is preliminary data.</text>
</comment>
<gene>
    <name evidence="2" type="ORF">RF55_11940</name>
</gene>
<dbReference type="Proteomes" id="UP000036403">
    <property type="component" value="Unassembled WGS sequence"/>
</dbReference>
<dbReference type="PaxDb" id="67767-A0A0J7KDZ4"/>
<dbReference type="OrthoDB" id="6428749at2759"/>
<dbReference type="SUPFAM" id="SSF75304">
    <property type="entry name" value="Amidase signature (AS) enzymes"/>
    <property type="match status" value="1"/>
</dbReference>
<evidence type="ECO:0000259" key="1">
    <source>
        <dbReference type="Pfam" id="PF01425"/>
    </source>
</evidence>
<dbReference type="GO" id="GO:0012505">
    <property type="term" value="C:endomembrane system"/>
    <property type="evidence" value="ECO:0007669"/>
    <property type="project" value="TreeGrafter"/>
</dbReference>
<accession>A0A0J7KDZ4</accession>
<dbReference type="AlphaFoldDB" id="A0A0J7KDZ4"/>
<keyword evidence="3" id="KW-1185">Reference proteome</keyword>
<dbReference type="InterPro" id="IPR052739">
    <property type="entry name" value="FAAH2"/>
</dbReference>
<dbReference type="EMBL" id="LBMM01008888">
    <property type="protein sequence ID" value="KMQ88552.1"/>
    <property type="molecule type" value="Genomic_DNA"/>
</dbReference>
<proteinExistence type="predicted"/>
<dbReference type="STRING" id="67767.A0A0J7KDZ4"/>
<dbReference type="InterPro" id="IPR036928">
    <property type="entry name" value="AS_sf"/>
</dbReference>
<evidence type="ECO:0000313" key="3">
    <source>
        <dbReference type="Proteomes" id="UP000036403"/>
    </source>
</evidence>
<keyword evidence="2" id="KW-0378">Hydrolase</keyword>
<feature type="domain" description="Amidase" evidence="1">
    <location>
        <begin position="12"/>
        <end position="200"/>
    </location>
</feature>
<sequence>MEDDGGQYLVSPVDPEIKDAMRRILNYFEKAHKIKATKLTVKKLKKGIALWLANMAAKDEKDFSYELTNRKSQINICWEFVKWMLFMSDHTLVALLTAAFEKLGVKHGSEKHVRLMQQSKDLRQEFKDILGEDGVFLYPTHPTAAPMHHEPLFKPFNFSYTAIINVLGLPATACPLGLNKQGLPIGIQVVAGLHQDRLTLAVAEELERGFGGWVPPAIVA</sequence>
<name>A0A0J7KDZ4_LASNI</name>
<dbReference type="InterPro" id="IPR023631">
    <property type="entry name" value="Amidase_dom"/>
</dbReference>
<dbReference type="GO" id="GO:0016787">
    <property type="term" value="F:hydrolase activity"/>
    <property type="evidence" value="ECO:0007669"/>
    <property type="project" value="UniProtKB-KW"/>
</dbReference>
<dbReference type="Gene3D" id="3.90.1300.10">
    <property type="entry name" value="Amidase signature (AS) domain"/>
    <property type="match status" value="1"/>
</dbReference>
<evidence type="ECO:0000313" key="2">
    <source>
        <dbReference type="EMBL" id="KMQ88552.1"/>
    </source>
</evidence>
<dbReference type="PANTHER" id="PTHR43372:SF4">
    <property type="entry name" value="FATTY-ACID AMIDE HYDROLASE 2"/>
    <property type="match status" value="1"/>
</dbReference>